<evidence type="ECO:0000256" key="1">
    <source>
        <dbReference type="ARBA" id="ARBA00001917"/>
    </source>
</evidence>
<keyword evidence="7" id="KW-0560">Oxidoreductase</keyword>
<dbReference type="PANTHER" id="PTHR42917">
    <property type="entry name" value="2,4-DIENOYL-COA REDUCTASE"/>
    <property type="match status" value="1"/>
</dbReference>
<dbReference type="InParanoid" id="B2A0J1"/>
<evidence type="ECO:0000256" key="6">
    <source>
        <dbReference type="ARBA" id="ARBA00022723"/>
    </source>
</evidence>
<evidence type="ECO:0000256" key="9">
    <source>
        <dbReference type="ARBA" id="ARBA00023014"/>
    </source>
</evidence>
<dbReference type="InterPro" id="IPR001155">
    <property type="entry name" value="OxRdtase_FMN_N"/>
</dbReference>
<accession>B2A0J1</accession>
<dbReference type="InterPro" id="IPR013785">
    <property type="entry name" value="Aldolase_TIM"/>
</dbReference>
<evidence type="ECO:0000256" key="2">
    <source>
        <dbReference type="ARBA" id="ARBA00001966"/>
    </source>
</evidence>
<dbReference type="OrthoDB" id="9772736at2"/>
<dbReference type="GO" id="GO:0046872">
    <property type="term" value="F:metal ion binding"/>
    <property type="evidence" value="ECO:0007669"/>
    <property type="project" value="UniProtKB-KW"/>
</dbReference>
<dbReference type="CDD" id="cd02803">
    <property type="entry name" value="OYE_like_FMN_family"/>
    <property type="match status" value="1"/>
</dbReference>
<evidence type="ECO:0000256" key="5">
    <source>
        <dbReference type="ARBA" id="ARBA00022643"/>
    </source>
</evidence>
<comment type="cofactor">
    <cofactor evidence="2">
        <name>[4Fe-4S] cluster</name>
        <dbReference type="ChEBI" id="CHEBI:49883"/>
    </cofactor>
</comment>
<keyword evidence="13" id="KW-1185">Reference proteome</keyword>
<dbReference type="GO" id="GO:0010181">
    <property type="term" value="F:FMN binding"/>
    <property type="evidence" value="ECO:0007669"/>
    <property type="project" value="InterPro"/>
</dbReference>
<keyword evidence="4" id="KW-0285">Flavoprotein</keyword>
<evidence type="ECO:0000256" key="4">
    <source>
        <dbReference type="ARBA" id="ARBA00022630"/>
    </source>
</evidence>
<dbReference type="eggNOG" id="COG0446">
    <property type="taxonomic scope" value="Bacteria"/>
</dbReference>
<dbReference type="InterPro" id="IPR023753">
    <property type="entry name" value="FAD/NAD-binding_dom"/>
</dbReference>
<evidence type="ECO:0000313" key="12">
    <source>
        <dbReference type="EMBL" id="ACB84552.1"/>
    </source>
</evidence>
<keyword evidence="9" id="KW-0411">Iron-sulfur</keyword>
<organism evidence="12 13">
    <name type="scientific">Natranaerobius thermophilus (strain ATCC BAA-1301 / DSM 18059 / JW/NM-WN-LF)</name>
    <dbReference type="NCBI Taxonomy" id="457570"/>
    <lineage>
        <taxon>Bacteria</taxon>
        <taxon>Bacillati</taxon>
        <taxon>Bacillota</taxon>
        <taxon>Clostridia</taxon>
        <taxon>Natranaerobiales</taxon>
        <taxon>Natranaerobiaceae</taxon>
        <taxon>Natranaerobius</taxon>
    </lineage>
</organism>
<reference evidence="12 13" key="1">
    <citation type="submission" date="2008-04" db="EMBL/GenBank/DDBJ databases">
        <title>Complete sequence of chromosome of Natranaerobius thermophilus JW/NM-WN-LF.</title>
        <authorList>
            <consortium name="US DOE Joint Genome Institute"/>
            <person name="Copeland A."/>
            <person name="Lucas S."/>
            <person name="Lapidus A."/>
            <person name="Glavina del Rio T."/>
            <person name="Dalin E."/>
            <person name="Tice H."/>
            <person name="Bruce D."/>
            <person name="Goodwin L."/>
            <person name="Pitluck S."/>
            <person name="Chertkov O."/>
            <person name="Brettin T."/>
            <person name="Detter J.C."/>
            <person name="Han C."/>
            <person name="Kuske C.R."/>
            <person name="Schmutz J."/>
            <person name="Larimer F."/>
            <person name="Land M."/>
            <person name="Hauser L."/>
            <person name="Kyrpides N."/>
            <person name="Lykidis A."/>
            <person name="Mesbah N.M."/>
            <person name="Wiegel J."/>
        </authorList>
    </citation>
    <scope>NUCLEOTIDE SEQUENCE [LARGE SCALE GENOMIC DNA]</scope>
    <source>
        <strain evidence="13">ATCC BAA-1301 / DSM 18059 / JW/NM-WN-LF</strain>
    </source>
</reference>
<dbReference type="Gene3D" id="3.40.50.720">
    <property type="entry name" value="NAD(P)-binding Rossmann-like Domain"/>
    <property type="match status" value="1"/>
</dbReference>
<dbReference type="InterPro" id="IPR036188">
    <property type="entry name" value="FAD/NAD-bd_sf"/>
</dbReference>
<dbReference type="PRINTS" id="PR00469">
    <property type="entry name" value="PNDRDTASEII"/>
</dbReference>
<dbReference type="GO" id="GO:0016491">
    <property type="term" value="F:oxidoreductase activity"/>
    <property type="evidence" value="ECO:0007669"/>
    <property type="project" value="UniProtKB-KW"/>
</dbReference>
<dbReference type="EMBL" id="CP001034">
    <property type="protein sequence ID" value="ACB84552.1"/>
    <property type="molecule type" value="Genomic_DNA"/>
</dbReference>
<keyword evidence="6" id="KW-0479">Metal-binding</keyword>
<reference evidence="12 13" key="2">
    <citation type="journal article" date="2011" name="J. Bacteriol.">
        <title>Complete genome sequence of the anaerobic, halophilic alkalithermophile Natranaerobius thermophilus JW/NM-WN-LF.</title>
        <authorList>
            <person name="Zhao B."/>
            <person name="Mesbah N.M."/>
            <person name="Dalin E."/>
            <person name="Goodwin L."/>
            <person name="Nolan M."/>
            <person name="Pitluck S."/>
            <person name="Chertkov O."/>
            <person name="Brettin T.S."/>
            <person name="Han J."/>
            <person name="Larimer F.W."/>
            <person name="Land M.L."/>
            <person name="Hauser L."/>
            <person name="Kyrpides N."/>
            <person name="Wiegel J."/>
        </authorList>
    </citation>
    <scope>NUCLEOTIDE SEQUENCE [LARGE SCALE GENOMIC DNA]</scope>
    <source>
        <strain evidence="13">ATCC BAA-1301 / DSM 18059 / JW/NM-WN-LF</strain>
    </source>
</reference>
<dbReference type="Pfam" id="PF07992">
    <property type="entry name" value="Pyr_redox_2"/>
    <property type="match status" value="1"/>
</dbReference>
<comment type="cofactor">
    <cofactor evidence="1">
        <name>FMN</name>
        <dbReference type="ChEBI" id="CHEBI:58210"/>
    </cofactor>
</comment>
<evidence type="ECO:0000256" key="7">
    <source>
        <dbReference type="ARBA" id="ARBA00023002"/>
    </source>
</evidence>
<dbReference type="Gene3D" id="3.20.20.70">
    <property type="entry name" value="Aldolase class I"/>
    <property type="match status" value="1"/>
</dbReference>
<dbReference type="SUPFAM" id="SSF51905">
    <property type="entry name" value="FAD/NAD(P)-binding domain"/>
    <property type="match status" value="1"/>
</dbReference>
<dbReference type="InterPro" id="IPR051793">
    <property type="entry name" value="NADH:flavin_oxidoreductase"/>
</dbReference>
<evidence type="ECO:0000313" key="13">
    <source>
        <dbReference type="Proteomes" id="UP000001683"/>
    </source>
</evidence>
<dbReference type="KEGG" id="nth:Nther_0968"/>
<comment type="similarity">
    <text evidence="3">In the N-terminal section; belongs to the NADH:flavin oxidoreductase/NADH oxidase family.</text>
</comment>
<dbReference type="Proteomes" id="UP000001683">
    <property type="component" value="Chromosome"/>
</dbReference>
<evidence type="ECO:0000256" key="3">
    <source>
        <dbReference type="ARBA" id="ARBA00011048"/>
    </source>
</evidence>
<dbReference type="HOGENOM" id="CLU_012153_1_2_9"/>
<proteinExistence type="inferred from homology"/>
<dbReference type="PRINTS" id="PR00368">
    <property type="entry name" value="FADPNR"/>
</dbReference>
<dbReference type="STRING" id="457570.Nther_0968"/>
<feature type="domain" description="FAD/NAD(P)-binding" evidence="11">
    <location>
        <begin position="384"/>
        <end position="608"/>
    </location>
</feature>
<dbReference type="PANTHER" id="PTHR42917:SF2">
    <property type="entry name" value="2,4-DIENOYL-COA REDUCTASE [(2E)-ENOYL-COA-PRODUCING]"/>
    <property type="match status" value="1"/>
</dbReference>
<evidence type="ECO:0000259" key="11">
    <source>
        <dbReference type="Pfam" id="PF07992"/>
    </source>
</evidence>
<feature type="domain" description="NADH:flavin oxidoreductase/NADH oxidase N-terminal" evidence="10">
    <location>
        <begin position="5"/>
        <end position="336"/>
    </location>
</feature>
<evidence type="ECO:0000256" key="8">
    <source>
        <dbReference type="ARBA" id="ARBA00023004"/>
    </source>
</evidence>
<dbReference type="RefSeq" id="WP_012447430.1">
    <property type="nucleotide sequence ID" value="NC_010718.1"/>
</dbReference>
<dbReference type="SUPFAM" id="SSF51395">
    <property type="entry name" value="FMN-linked oxidoreductases"/>
    <property type="match status" value="1"/>
</dbReference>
<name>B2A0J1_NATTJ</name>
<dbReference type="GO" id="GO:0051536">
    <property type="term" value="F:iron-sulfur cluster binding"/>
    <property type="evidence" value="ECO:0007669"/>
    <property type="project" value="UniProtKB-KW"/>
</dbReference>
<dbReference type="Gene3D" id="3.50.50.60">
    <property type="entry name" value="FAD/NAD(P)-binding domain"/>
    <property type="match status" value="1"/>
</dbReference>
<dbReference type="Pfam" id="PF00724">
    <property type="entry name" value="Oxidored_FMN"/>
    <property type="match status" value="1"/>
</dbReference>
<gene>
    <name evidence="12" type="ordered locus">Nther_0968</name>
</gene>
<sequence>MNFPKLFQPIKLGTMEVPNRFVVPAMGTNLANPDGTISEDLIAYWETRAKGGWGLLTVEVTAVDSLGKAIPNQPGLWDDQFIEGFSNLAKAVKKHDAKIAVQLHHAGRQTTSTTIGDQPVAPSPLKCPICNEIPRELSREEIYALIDSYATAAYRAKMAGIDAVEIHGAHGYLIAQFMSPHSNKRVDEFGGTFENRMRFPKEIAKNIRRKVGSGFPVIFRLSADERVADGLTVQESRAAAKIMEQAGVDAIHVSKGVYETMQYIVAPSDVGPGYILPDAGEIKKSTNLPVIGVGRINTPYMADDAITRNQADLLSWGRQSLTDPELPNKLASGKTDEVAPCIACNQGCIGYIFDPDKLQISCLVNPFCGSEREMEINNAPEQKHVVIIGAGPGGLKAAWILAERGHQVTVFESRSKPGGQMELGAFPPGRQEITKFINYYWHMALKNGVTFRFNTEATVQDIVDENPDSIILATGGKPLIPENISGINQEHVVTALDILMGKITPESRVLIIGGGLIGSETADFLAMKGHKVTLCEQEAEIATDIHEAVKYFLIQRLHENQVDIKTGTKIIEIQKDKVIASINGERHELSGHETIVLAAGTVSNNQLGPELSNKVNNIHVIGDASDPRKAIDAIEEGARVALNI</sequence>
<dbReference type="eggNOG" id="COG1902">
    <property type="taxonomic scope" value="Bacteria"/>
</dbReference>
<protein>
    <submittedName>
        <fullName evidence="12">NADH:flavin oxidoreductase/NADH oxidase</fullName>
    </submittedName>
</protein>
<dbReference type="AlphaFoldDB" id="B2A0J1"/>
<keyword evidence="8" id="KW-0408">Iron</keyword>
<keyword evidence="5" id="KW-0288">FMN</keyword>
<evidence type="ECO:0000259" key="10">
    <source>
        <dbReference type="Pfam" id="PF00724"/>
    </source>
</evidence>